<dbReference type="eggNOG" id="COG3391">
    <property type="taxonomic scope" value="Bacteria"/>
</dbReference>
<feature type="signal peptide" evidence="1">
    <location>
        <begin position="1"/>
        <end position="19"/>
    </location>
</feature>
<dbReference type="CDD" id="cd20778">
    <property type="entry name" value="8prop_hemeD1_NirF"/>
    <property type="match status" value="1"/>
</dbReference>
<dbReference type="AlphaFoldDB" id="F7ZJR6"/>
<dbReference type="InterPro" id="IPR003143">
    <property type="entry name" value="Cyt_cd1_C_sf"/>
</dbReference>
<reference evidence="2 3" key="1">
    <citation type="journal article" date="2011" name="BMC Genomics">
        <title>Comparative genome analysis and genome-guided physiological analysis of Roseobacter litoralis.</title>
        <authorList>
            <person name="Kalhoefer D."/>
            <person name="Thole S."/>
            <person name="Voget S."/>
            <person name="Lehmann R."/>
            <person name="Liesegang H."/>
            <person name="Wollher A."/>
            <person name="Daniel R."/>
            <person name="Simon M."/>
            <person name="Brinkhoff T."/>
        </authorList>
    </citation>
    <scope>NUCLEOTIDE SEQUENCE [LARGE SCALE GENOMIC DNA]</scope>
    <source>
        <strain evidence="3">ATCC 49566 / DSM 6996 / JCM 21268 / NBRC 15278 / OCh 149</strain>
    </source>
</reference>
<feature type="chain" id="PRO_5003366845" evidence="1">
    <location>
        <begin position="20"/>
        <end position="383"/>
    </location>
</feature>
<name>F7ZJR6_ROSLO</name>
<sequence>MRLMSFLSLLLSLALPAKAEVEVHATGDLGVVIERTTGSVLIVDQSDMDVLARVEGFGDLSHASAVFSPDARFAYIFGRDGGLTKLDLVTQSIAGRVMQAGNSIGGAISDDGRLVAVSNYEPGGVRVFDAQTLDLVADFPTQSKTIGLVDAPGGRFVFSMWDTGETWIVDMSDATPDVTKVSGMGANPYDALITGDGRRYIVGLFGEDGMSTLDLWSDAPVAQRILPGYGRGEEPLPVYKMPHLEGWALAGDRFALPAVGRHELLWLDAQKLTELGRTKTHGQPVFAVARPDGRHVWVNYAHPHNDTVQVIEAASGEVLHTLKPGPAVLHMEFTARGHQVWVSVRDANRIDIYDTQTFEKIGEVPAETPSGIFFTARAHRIGL</sequence>
<dbReference type="KEGG" id="rli:RLO149_c031350"/>
<dbReference type="InterPro" id="IPR011048">
    <property type="entry name" value="Haem_d1_sf"/>
</dbReference>
<gene>
    <name evidence="2" type="primary">nirF</name>
    <name evidence="2" type="ordered locus">RLO149_c031350</name>
</gene>
<dbReference type="Proteomes" id="UP000001353">
    <property type="component" value="Chromosome"/>
</dbReference>
<dbReference type="Gene3D" id="2.140.10.20">
    <property type="entry name" value="C-terminal (heme d1) domain of cytochrome cd1-nitrite reductase"/>
    <property type="match status" value="1"/>
</dbReference>
<protein>
    <submittedName>
        <fullName evidence="2">Cytochrome cd1</fullName>
        <ecNumber evidence="2">1.7.2.1</ecNumber>
    </submittedName>
</protein>
<dbReference type="OrthoDB" id="145213at2"/>
<dbReference type="InterPro" id="IPR051200">
    <property type="entry name" value="Host-pathogen_enzymatic-act"/>
</dbReference>
<proteinExistence type="predicted"/>
<dbReference type="RefSeq" id="WP_013963001.1">
    <property type="nucleotide sequence ID" value="NC_015730.1"/>
</dbReference>
<keyword evidence="3" id="KW-1185">Reference proteome</keyword>
<dbReference type="PANTHER" id="PTHR47197:SF3">
    <property type="entry name" value="DIHYDRO-HEME D1 DEHYDROGENASE"/>
    <property type="match status" value="1"/>
</dbReference>
<dbReference type="EMBL" id="CP002623">
    <property type="protein sequence ID" value="AEI95091.1"/>
    <property type="molecule type" value="Genomic_DNA"/>
</dbReference>
<evidence type="ECO:0000256" key="1">
    <source>
        <dbReference type="SAM" id="SignalP"/>
    </source>
</evidence>
<dbReference type="HOGENOM" id="CLU_040920_0_0_5"/>
<keyword evidence="2" id="KW-0560">Oxidoreductase</keyword>
<accession>F7ZJR6</accession>
<dbReference type="GO" id="GO:0050421">
    <property type="term" value="F:nitrite reductase (NO-forming) activity"/>
    <property type="evidence" value="ECO:0007669"/>
    <property type="project" value="UniProtKB-EC"/>
</dbReference>
<dbReference type="STRING" id="391595.RLO149_c031350"/>
<dbReference type="Pfam" id="PF02239">
    <property type="entry name" value="Cytochrom_D1"/>
    <property type="match status" value="1"/>
</dbReference>
<dbReference type="EC" id="1.7.2.1" evidence="2"/>
<dbReference type="SUPFAM" id="SSF51004">
    <property type="entry name" value="C-terminal (heme d1) domain of cytochrome cd1-nitrite reductase"/>
    <property type="match status" value="1"/>
</dbReference>
<keyword evidence="1" id="KW-0732">Signal</keyword>
<evidence type="ECO:0000313" key="3">
    <source>
        <dbReference type="Proteomes" id="UP000001353"/>
    </source>
</evidence>
<dbReference type="PANTHER" id="PTHR47197">
    <property type="entry name" value="PROTEIN NIRF"/>
    <property type="match status" value="1"/>
</dbReference>
<evidence type="ECO:0000313" key="2">
    <source>
        <dbReference type="EMBL" id="AEI95091.1"/>
    </source>
</evidence>
<organism evidence="2 3">
    <name type="scientific">Roseobacter litoralis (strain ATCC 49566 / DSM 6996 / JCM 21268 / NBRC 15278 / OCh 149)</name>
    <dbReference type="NCBI Taxonomy" id="391595"/>
    <lineage>
        <taxon>Bacteria</taxon>
        <taxon>Pseudomonadati</taxon>
        <taxon>Pseudomonadota</taxon>
        <taxon>Alphaproteobacteria</taxon>
        <taxon>Rhodobacterales</taxon>
        <taxon>Roseobacteraceae</taxon>
        <taxon>Roseobacter</taxon>
    </lineage>
</organism>